<evidence type="ECO:0000313" key="1">
    <source>
        <dbReference type="EMBL" id="AKJ08077.1"/>
    </source>
</evidence>
<sequence length="507" mass="55900">MNRLVPLSLVLVLVSVLGCARGVRPEELTPRYEHIYYKPVDEALAATRELMRERGFSFEETEDANQLLTTWRQPVSGTRGNGVFERYLVVGIRVAPRQSVVRIFHMRRAVTGNDVEVKSYMQKSILENKEWESDPSLRGPQFFQTAAMASLGGQAHGTRDLELEKALALRLESGVGVETLSGDVREAPAAPLTREPSFYLQRWKTDAEATASAEGPCPRQVQGLSELLRPGLTLLVGEQLGTRETPAVVGDMVCEAAARGLRVALGVSLPREERARLEAYLSSPGAPADQDELLRGDFWRKPHQDGRGSRAMMELVDRVRSLRASGLPVALVAFGVETATGSARDLEMADTLLVRRQKQREEVLFVLAGNVHMRLRRGVEWDEHFIPMGWHLARADKKLVALDLSYAPGSRWGCDLERGGQLRCGLMGATPHPRVAALPGMGPSIRLLETRTEEGFHGLLYVGALSPSLPAASRTEGEPPVPTSIPSQYLQETQGPILQPHKHPPIF</sequence>
<dbReference type="AlphaFoldDB" id="A0AAC8QI16"/>
<dbReference type="Proteomes" id="UP000256345">
    <property type="component" value="Unassembled WGS sequence"/>
</dbReference>
<dbReference type="Proteomes" id="UP000035579">
    <property type="component" value="Chromosome"/>
</dbReference>
<accession>A0AAC8QI16</accession>
<evidence type="ECO:0000313" key="2">
    <source>
        <dbReference type="EMBL" id="REG29815.1"/>
    </source>
</evidence>
<keyword evidence="4" id="KW-1185">Reference proteome</keyword>
<proteinExistence type="predicted"/>
<protein>
    <submittedName>
        <fullName evidence="1">SdeA</fullName>
    </submittedName>
</protein>
<gene>
    <name evidence="1" type="ORF">AA314_09703</name>
    <name evidence="2" type="ORF">ATI61_107512</name>
</gene>
<evidence type="ECO:0000313" key="4">
    <source>
        <dbReference type="Proteomes" id="UP000256345"/>
    </source>
</evidence>
<dbReference type="EMBL" id="CP011509">
    <property type="protein sequence ID" value="AKJ08077.1"/>
    <property type="molecule type" value="Genomic_DNA"/>
</dbReference>
<dbReference type="EMBL" id="QUMU01000007">
    <property type="protein sequence ID" value="REG29815.1"/>
    <property type="molecule type" value="Genomic_DNA"/>
</dbReference>
<dbReference type="PROSITE" id="PS51257">
    <property type="entry name" value="PROKAR_LIPOPROTEIN"/>
    <property type="match status" value="1"/>
</dbReference>
<reference evidence="2 4" key="2">
    <citation type="submission" date="2018-08" db="EMBL/GenBank/DDBJ databases">
        <title>Genomic Encyclopedia of Archaeal and Bacterial Type Strains, Phase II (KMG-II): from individual species to whole genera.</title>
        <authorList>
            <person name="Goeker M."/>
        </authorList>
    </citation>
    <scope>NUCLEOTIDE SEQUENCE [LARGE SCALE GENOMIC DNA]</scope>
    <source>
        <strain evidence="2 4">DSM 2261</strain>
    </source>
</reference>
<name>A0AAC8QI16_9BACT</name>
<evidence type="ECO:0000313" key="3">
    <source>
        <dbReference type="Proteomes" id="UP000035579"/>
    </source>
</evidence>
<dbReference type="RefSeq" id="WP_053067299.1">
    <property type="nucleotide sequence ID" value="NZ_CP011509.1"/>
</dbReference>
<reference evidence="1 3" key="1">
    <citation type="submission" date="2015-05" db="EMBL/GenBank/DDBJ databases">
        <title>Genome assembly of Archangium gephyra DSM 2261.</title>
        <authorList>
            <person name="Sharma G."/>
            <person name="Subramanian S."/>
        </authorList>
    </citation>
    <scope>NUCLEOTIDE SEQUENCE [LARGE SCALE GENOMIC DNA]</scope>
    <source>
        <strain evidence="1 3">DSM 2261</strain>
    </source>
</reference>
<organism evidence="1 3">
    <name type="scientific">Archangium gephyra</name>
    <dbReference type="NCBI Taxonomy" id="48"/>
    <lineage>
        <taxon>Bacteria</taxon>
        <taxon>Pseudomonadati</taxon>
        <taxon>Myxococcota</taxon>
        <taxon>Myxococcia</taxon>
        <taxon>Myxococcales</taxon>
        <taxon>Cystobacterineae</taxon>
        <taxon>Archangiaceae</taxon>
        <taxon>Archangium</taxon>
    </lineage>
</organism>
<dbReference type="KEGG" id="age:AA314_09703"/>